<organism evidence="6 7">
    <name type="scientific">Plastorhodobacter daqingensis</name>
    <dbReference type="NCBI Taxonomy" id="1387281"/>
    <lineage>
        <taxon>Bacteria</taxon>
        <taxon>Pseudomonadati</taxon>
        <taxon>Pseudomonadota</taxon>
        <taxon>Alphaproteobacteria</taxon>
        <taxon>Rhodobacterales</taxon>
        <taxon>Paracoccaceae</taxon>
        <taxon>Plastorhodobacter</taxon>
    </lineage>
</organism>
<dbReference type="InterPro" id="IPR050313">
    <property type="entry name" value="Carb_Metab_HTH_regulators"/>
</dbReference>
<dbReference type="SUPFAM" id="SSF46785">
    <property type="entry name" value="Winged helix' DNA-binding domain"/>
    <property type="match status" value="1"/>
</dbReference>
<keyword evidence="4" id="KW-0804">Transcription</keyword>
<evidence type="ECO:0000256" key="4">
    <source>
        <dbReference type="ARBA" id="ARBA00023163"/>
    </source>
</evidence>
<dbReference type="EMBL" id="JBHTFQ010000004">
    <property type="protein sequence ID" value="MFC7704179.1"/>
    <property type="molecule type" value="Genomic_DNA"/>
</dbReference>
<dbReference type="PRINTS" id="PR00037">
    <property type="entry name" value="HTHLACR"/>
</dbReference>
<accession>A0ABW2UHN6</accession>
<feature type="domain" description="HTH deoR-type" evidence="5">
    <location>
        <begin position="7"/>
        <end position="62"/>
    </location>
</feature>
<dbReference type="GO" id="GO:0003677">
    <property type="term" value="F:DNA binding"/>
    <property type="evidence" value="ECO:0007669"/>
    <property type="project" value="UniProtKB-KW"/>
</dbReference>
<dbReference type="Pfam" id="PF00455">
    <property type="entry name" value="DeoRC"/>
    <property type="match status" value="1"/>
</dbReference>
<keyword evidence="3 6" id="KW-0238">DNA-binding</keyword>
<name>A0ABW2UHN6_9RHOB</name>
<gene>
    <name evidence="6" type="ORF">ACFQXB_08235</name>
</gene>
<dbReference type="SMART" id="SM00420">
    <property type="entry name" value="HTH_DEOR"/>
    <property type="match status" value="1"/>
</dbReference>
<dbReference type="PROSITE" id="PS00894">
    <property type="entry name" value="HTH_DEOR_1"/>
    <property type="match status" value="1"/>
</dbReference>
<sequence length="258" mass="28710">MDDTNKKGQRQARLLGELKRRNYLSLEAIARMFDVTIQTARRDVMELESHGRLRRMHGGAITIDAISPEELRHRRTHNVGPKEQIAARVAQEIPHGAAVFLDTGTTCETIARALVRHRGLRLLTYSLRIAAYLREATDFVIAIPGGFVRQVDGGVFRETSHDFLQSFQFDMAVISVSGLDWTGTLADDDPAEVEIVRTAMAQSQTALLAIDGSKFGQRGLVRLGPLTDMDIVVTDHPLPDQIRDQILAAKVRYIQVGT</sequence>
<dbReference type="RefSeq" id="WP_377401972.1">
    <property type="nucleotide sequence ID" value="NZ_JBHTFQ010000004.1"/>
</dbReference>
<reference evidence="7" key="1">
    <citation type="journal article" date="2019" name="Int. J. Syst. Evol. Microbiol.">
        <title>The Global Catalogue of Microorganisms (GCM) 10K type strain sequencing project: providing services to taxonomists for standard genome sequencing and annotation.</title>
        <authorList>
            <consortium name="The Broad Institute Genomics Platform"/>
            <consortium name="The Broad Institute Genome Sequencing Center for Infectious Disease"/>
            <person name="Wu L."/>
            <person name="Ma J."/>
        </authorList>
    </citation>
    <scope>NUCLEOTIDE SEQUENCE [LARGE SCALE GENOMIC DNA]</scope>
    <source>
        <strain evidence="7">CGMCC 1.12750</strain>
    </source>
</reference>
<dbReference type="InterPro" id="IPR036390">
    <property type="entry name" value="WH_DNA-bd_sf"/>
</dbReference>
<protein>
    <submittedName>
        <fullName evidence="6">DeoR/GlpR family DNA-binding transcription regulator</fullName>
    </submittedName>
</protein>
<evidence type="ECO:0000259" key="5">
    <source>
        <dbReference type="PROSITE" id="PS51000"/>
    </source>
</evidence>
<evidence type="ECO:0000256" key="1">
    <source>
        <dbReference type="ARBA" id="ARBA00022491"/>
    </source>
</evidence>
<dbReference type="InterPro" id="IPR014036">
    <property type="entry name" value="DeoR-like_C"/>
</dbReference>
<evidence type="ECO:0000256" key="3">
    <source>
        <dbReference type="ARBA" id="ARBA00023125"/>
    </source>
</evidence>
<dbReference type="PANTHER" id="PTHR30363">
    <property type="entry name" value="HTH-TYPE TRANSCRIPTIONAL REGULATOR SRLR-RELATED"/>
    <property type="match status" value="1"/>
</dbReference>
<dbReference type="SMART" id="SM01134">
    <property type="entry name" value="DeoRC"/>
    <property type="match status" value="1"/>
</dbReference>
<dbReference type="Pfam" id="PF08220">
    <property type="entry name" value="HTH_DeoR"/>
    <property type="match status" value="1"/>
</dbReference>
<comment type="caution">
    <text evidence="6">The sequence shown here is derived from an EMBL/GenBank/DDBJ whole genome shotgun (WGS) entry which is preliminary data.</text>
</comment>
<dbReference type="InterPro" id="IPR037171">
    <property type="entry name" value="NagB/RpiA_transferase-like"/>
</dbReference>
<proteinExistence type="predicted"/>
<dbReference type="PROSITE" id="PS51000">
    <property type="entry name" value="HTH_DEOR_2"/>
    <property type="match status" value="1"/>
</dbReference>
<dbReference type="PANTHER" id="PTHR30363:SF4">
    <property type="entry name" value="GLYCEROL-3-PHOSPHATE REGULON REPRESSOR"/>
    <property type="match status" value="1"/>
</dbReference>
<evidence type="ECO:0000313" key="7">
    <source>
        <dbReference type="Proteomes" id="UP001596516"/>
    </source>
</evidence>
<evidence type="ECO:0000313" key="6">
    <source>
        <dbReference type="EMBL" id="MFC7704179.1"/>
    </source>
</evidence>
<dbReference type="InterPro" id="IPR018356">
    <property type="entry name" value="Tscrpt_reg_HTH_DeoR_CS"/>
</dbReference>
<keyword evidence="2" id="KW-0805">Transcription regulation</keyword>
<keyword evidence="7" id="KW-1185">Reference proteome</keyword>
<dbReference type="InterPro" id="IPR001034">
    <property type="entry name" value="DeoR_HTH"/>
</dbReference>
<evidence type="ECO:0000256" key="2">
    <source>
        <dbReference type="ARBA" id="ARBA00023015"/>
    </source>
</evidence>
<keyword evidence="1" id="KW-0678">Repressor</keyword>
<dbReference type="SUPFAM" id="SSF100950">
    <property type="entry name" value="NagB/RpiA/CoA transferase-like"/>
    <property type="match status" value="1"/>
</dbReference>
<dbReference type="Proteomes" id="UP001596516">
    <property type="component" value="Unassembled WGS sequence"/>
</dbReference>